<dbReference type="Gene3D" id="2.60.40.1120">
    <property type="entry name" value="Carboxypeptidase-like, regulatory domain"/>
    <property type="match status" value="1"/>
</dbReference>
<dbReference type="Gene3D" id="2.40.170.20">
    <property type="entry name" value="TonB-dependent receptor, beta-barrel domain"/>
    <property type="match status" value="1"/>
</dbReference>
<protein>
    <submittedName>
        <fullName evidence="12">TonB-dependent receptor</fullName>
    </submittedName>
</protein>
<evidence type="ECO:0000313" key="12">
    <source>
        <dbReference type="EMBL" id="UOG75275.1"/>
    </source>
</evidence>
<dbReference type="Gene3D" id="2.170.130.10">
    <property type="entry name" value="TonB-dependent receptor, plug domain"/>
    <property type="match status" value="1"/>
</dbReference>
<comment type="similarity">
    <text evidence="8 9">Belongs to the TonB-dependent receptor family.</text>
</comment>
<dbReference type="Pfam" id="PF13715">
    <property type="entry name" value="CarbopepD_reg_2"/>
    <property type="match status" value="1"/>
</dbReference>
<reference evidence="12 13" key="1">
    <citation type="submission" date="2022-03" db="EMBL/GenBank/DDBJ databases">
        <title>Hymenobactersp. isolated from the air.</title>
        <authorList>
            <person name="Won M."/>
            <person name="Kwon S.-W."/>
        </authorList>
    </citation>
    <scope>NUCLEOTIDE SEQUENCE [LARGE SCALE GENOMIC DNA]</scope>
    <source>
        <strain evidence="12 13">KACC 21982</strain>
    </source>
</reference>
<evidence type="ECO:0000256" key="9">
    <source>
        <dbReference type="RuleBase" id="RU003357"/>
    </source>
</evidence>
<evidence type="ECO:0000256" key="1">
    <source>
        <dbReference type="ARBA" id="ARBA00004571"/>
    </source>
</evidence>
<name>A0ABY4CYD2_9BACT</name>
<keyword evidence="13" id="KW-1185">Reference proteome</keyword>
<feature type="domain" description="TonB-dependent receptor-like beta-barrel" evidence="10">
    <location>
        <begin position="426"/>
        <end position="1021"/>
    </location>
</feature>
<dbReference type="SUPFAM" id="SSF56935">
    <property type="entry name" value="Porins"/>
    <property type="match status" value="1"/>
</dbReference>
<sequence length="1070" mass="115083">MRKILLSLPLAVATFAGHDVQAQTRTVTGRVLGTDGAGLPGVTVVAKGTSVGTATDGEGRYSLAVPTSASTLVFSSVGFDSKEVALGTQSTVNATLGSASTGLDEVVVVGYGTQSRRDLTGSVATIKGTEIASKPVQSFDQALQGRASGVNITTPNGVLNNAPVIRIRGVNSITLSSSPLFVIDGIPAFTGNTSAVGSVPNNPLSNVNPSDIESIEVLKDASATAIYGSRAAGGVILVTTKKGKKGQSRVSLDSWAGWSQPVRLFDVLNAEQYVDIKNEAVRNLNANRISVGQPGTNVEGFRLQQDPNGNNVDTDWYDYIYRTGFSTSNTLNFSGGTEKTNYYTSVGYTNQKGMLEQNEFRRISARLNLDHKLFKNFSLGTRVGISNGRNQSPNSGSTADGAFGTGGLGRLPLVLPPNVAAFNPNGTYNTSGAGIGSGANIDPTTGNALGVNYYNPLVDLENNYFISESNEIQGSVYANWEVVPGLNLRTTFGINNILFEDKSFNTNIGGDGFSTGGTAANYNRVNKRWNWQNTAQYDRTFGEKHNFSLLVGSEQQHTETERWGASRTNIADPFLTNYQGTFTNISAAGNFQGENYLLSYFGRLNYDFGKKYLASFNFRRDGYSAWAEKWGNFYGASLGYIVSEEDFWKNSSFAEKFNFLKLTGSYGEVGNSQGVDDYASLFTYENSLYGDNATLYFSNPGSPLLTWETSKKTDAGLTFGAFGDRLTGDVTYYRNLVDGLILRVPQAPSKGIPGSTPGDVANINNNTYLANVGSMRNTGIELNLRGIAVQTANFTWTVSGNYTTLKNRVLSLATEGQRIGTPTSLETVNYTEVGRSVGELLAVPSLGVNPENGQRMIQKANGVVAQYNHLGLGWTDVATGLATAAPNQLVDGRYFGPTLPKWYGGFDNTFQYKSFDLGVFIQFSGGNYLYNGTKSGLHDQRFWNNDVDILNRWTETNTNAEWPRVVYGDNVSNGSALVMSSNIEKGDFARLRNVSLGYNVKPSVLTRFNVSSVRVYAQVQNAALITGYSGIDPEISTNATSGSNANTGAGVDRNSVGQARTYTVGFNIGF</sequence>
<dbReference type="Pfam" id="PF00593">
    <property type="entry name" value="TonB_dep_Rec_b-barrel"/>
    <property type="match status" value="1"/>
</dbReference>
<dbReference type="NCBIfam" id="TIGR04056">
    <property type="entry name" value="OMP_RagA_SusC"/>
    <property type="match status" value="1"/>
</dbReference>
<dbReference type="InterPro" id="IPR000531">
    <property type="entry name" value="Beta-barrel_TonB"/>
</dbReference>
<proteinExistence type="inferred from homology"/>
<keyword evidence="7 8" id="KW-0998">Cell outer membrane</keyword>
<comment type="subcellular location">
    <subcellularLocation>
        <location evidence="1 8">Cell outer membrane</location>
        <topology evidence="1 8">Multi-pass membrane protein</topology>
    </subcellularLocation>
</comment>
<evidence type="ECO:0000313" key="13">
    <source>
        <dbReference type="Proteomes" id="UP000831113"/>
    </source>
</evidence>
<evidence type="ECO:0000259" key="11">
    <source>
        <dbReference type="Pfam" id="PF07715"/>
    </source>
</evidence>
<keyword evidence="2 8" id="KW-0813">Transport</keyword>
<evidence type="ECO:0000256" key="4">
    <source>
        <dbReference type="ARBA" id="ARBA00022692"/>
    </source>
</evidence>
<evidence type="ECO:0000256" key="8">
    <source>
        <dbReference type="PROSITE-ProRule" id="PRU01360"/>
    </source>
</evidence>
<dbReference type="InterPro" id="IPR039426">
    <property type="entry name" value="TonB-dep_rcpt-like"/>
</dbReference>
<dbReference type="InterPro" id="IPR037066">
    <property type="entry name" value="Plug_dom_sf"/>
</dbReference>
<dbReference type="Proteomes" id="UP000831113">
    <property type="component" value="Chromosome"/>
</dbReference>
<keyword evidence="12" id="KW-0675">Receptor</keyword>
<dbReference type="PROSITE" id="PS52016">
    <property type="entry name" value="TONB_DEPENDENT_REC_3"/>
    <property type="match status" value="1"/>
</dbReference>
<evidence type="ECO:0000256" key="5">
    <source>
        <dbReference type="ARBA" id="ARBA00023077"/>
    </source>
</evidence>
<evidence type="ECO:0000256" key="7">
    <source>
        <dbReference type="ARBA" id="ARBA00023237"/>
    </source>
</evidence>
<keyword evidence="3 8" id="KW-1134">Transmembrane beta strand</keyword>
<dbReference type="EMBL" id="CP094669">
    <property type="protein sequence ID" value="UOG75275.1"/>
    <property type="molecule type" value="Genomic_DNA"/>
</dbReference>
<evidence type="ECO:0000256" key="2">
    <source>
        <dbReference type="ARBA" id="ARBA00022448"/>
    </source>
</evidence>
<dbReference type="SUPFAM" id="SSF49464">
    <property type="entry name" value="Carboxypeptidase regulatory domain-like"/>
    <property type="match status" value="1"/>
</dbReference>
<organism evidence="12 13">
    <name type="scientific">Hymenobacter tibetensis</name>
    <dbReference type="NCBI Taxonomy" id="497967"/>
    <lineage>
        <taxon>Bacteria</taxon>
        <taxon>Pseudomonadati</taxon>
        <taxon>Bacteroidota</taxon>
        <taxon>Cytophagia</taxon>
        <taxon>Cytophagales</taxon>
        <taxon>Hymenobacteraceae</taxon>
        <taxon>Hymenobacter</taxon>
    </lineage>
</organism>
<dbReference type="InterPro" id="IPR023997">
    <property type="entry name" value="TonB-dep_OMP_SusC/RagA_CS"/>
</dbReference>
<dbReference type="InterPro" id="IPR023996">
    <property type="entry name" value="TonB-dep_OMP_SusC/RagA"/>
</dbReference>
<dbReference type="Pfam" id="PF07715">
    <property type="entry name" value="Plug"/>
    <property type="match status" value="1"/>
</dbReference>
<keyword evidence="5 9" id="KW-0798">TonB box</keyword>
<dbReference type="NCBIfam" id="TIGR04057">
    <property type="entry name" value="SusC_RagA_signa"/>
    <property type="match status" value="1"/>
</dbReference>
<keyword evidence="4 8" id="KW-0812">Transmembrane</keyword>
<dbReference type="RefSeq" id="WP_243799255.1">
    <property type="nucleotide sequence ID" value="NZ_CP094669.1"/>
</dbReference>
<evidence type="ECO:0000256" key="3">
    <source>
        <dbReference type="ARBA" id="ARBA00022452"/>
    </source>
</evidence>
<evidence type="ECO:0000256" key="6">
    <source>
        <dbReference type="ARBA" id="ARBA00023136"/>
    </source>
</evidence>
<evidence type="ECO:0000259" key="10">
    <source>
        <dbReference type="Pfam" id="PF00593"/>
    </source>
</evidence>
<dbReference type="InterPro" id="IPR036942">
    <property type="entry name" value="Beta-barrel_TonB_sf"/>
</dbReference>
<accession>A0ABY4CYD2</accession>
<keyword evidence="6 8" id="KW-0472">Membrane</keyword>
<dbReference type="InterPro" id="IPR008969">
    <property type="entry name" value="CarboxyPept-like_regulatory"/>
</dbReference>
<gene>
    <name evidence="12" type="ORF">MTX78_01450</name>
</gene>
<feature type="domain" description="TonB-dependent receptor plug" evidence="11">
    <location>
        <begin position="116"/>
        <end position="235"/>
    </location>
</feature>
<dbReference type="InterPro" id="IPR012910">
    <property type="entry name" value="Plug_dom"/>
</dbReference>